<sequence>MSKDEIYDVIEMWLEEPFEGGRHQRRIDKLDE</sequence>
<organism evidence="1">
    <name type="scientific">marine metagenome</name>
    <dbReference type="NCBI Taxonomy" id="408172"/>
    <lineage>
        <taxon>unclassified sequences</taxon>
        <taxon>metagenomes</taxon>
        <taxon>ecological metagenomes</taxon>
    </lineage>
</organism>
<dbReference type="GO" id="GO:0016853">
    <property type="term" value="F:isomerase activity"/>
    <property type="evidence" value="ECO:0007669"/>
    <property type="project" value="InterPro"/>
</dbReference>
<dbReference type="AlphaFoldDB" id="A0A381V770"/>
<evidence type="ECO:0000313" key="1">
    <source>
        <dbReference type="EMBL" id="SVA36226.1"/>
    </source>
</evidence>
<evidence type="ECO:0008006" key="2">
    <source>
        <dbReference type="Google" id="ProtNLM"/>
    </source>
</evidence>
<dbReference type="EMBL" id="UINC01008042">
    <property type="protein sequence ID" value="SVA36226.1"/>
    <property type="molecule type" value="Genomic_DNA"/>
</dbReference>
<name>A0A381V770_9ZZZZ</name>
<proteinExistence type="predicted"/>
<dbReference type="InterPro" id="IPR036569">
    <property type="entry name" value="RpiB_LacA_LacB_sf"/>
</dbReference>
<gene>
    <name evidence="1" type="ORF">METZ01_LOCUS89080</name>
</gene>
<protein>
    <recommendedName>
        <fullName evidence="2">Ribose-5-phosphate isomerase</fullName>
    </recommendedName>
</protein>
<dbReference type="GO" id="GO:0005975">
    <property type="term" value="P:carbohydrate metabolic process"/>
    <property type="evidence" value="ECO:0007669"/>
    <property type="project" value="InterPro"/>
</dbReference>
<dbReference type="SUPFAM" id="SSF89623">
    <property type="entry name" value="Ribose/Galactose isomerase RpiB/AlsB"/>
    <property type="match status" value="1"/>
</dbReference>
<dbReference type="Gene3D" id="3.40.1400.10">
    <property type="entry name" value="Sugar-phosphate isomerase, RpiB/LacA/LacB"/>
    <property type="match status" value="1"/>
</dbReference>
<reference evidence="1" key="1">
    <citation type="submission" date="2018-05" db="EMBL/GenBank/DDBJ databases">
        <authorList>
            <person name="Lanie J.A."/>
            <person name="Ng W.-L."/>
            <person name="Kazmierczak K.M."/>
            <person name="Andrzejewski T.M."/>
            <person name="Davidsen T.M."/>
            <person name="Wayne K.J."/>
            <person name="Tettelin H."/>
            <person name="Glass J.I."/>
            <person name="Rusch D."/>
            <person name="Podicherti R."/>
            <person name="Tsui H.-C.T."/>
            <person name="Winkler M.E."/>
        </authorList>
    </citation>
    <scope>NUCLEOTIDE SEQUENCE</scope>
</reference>
<accession>A0A381V770</accession>